<reference evidence="3 4" key="1">
    <citation type="submission" date="2017-05" db="EMBL/GenBank/DDBJ databases">
        <authorList>
            <person name="Song R."/>
            <person name="Chenine A.L."/>
            <person name="Ruprecht R.M."/>
        </authorList>
    </citation>
    <scope>NUCLEOTIDE SEQUENCE [LARGE SCALE GENOMIC DNA]</scope>
    <source>
        <strain evidence="3 4">CECT 8899</strain>
    </source>
</reference>
<evidence type="ECO:0000313" key="4">
    <source>
        <dbReference type="Proteomes" id="UP000201613"/>
    </source>
</evidence>
<dbReference type="InterPro" id="IPR023393">
    <property type="entry name" value="START-like_dom_sf"/>
</dbReference>
<evidence type="ECO:0000259" key="2">
    <source>
        <dbReference type="Pfam" id="PF08327"/>
    </source>
</evidence>
<protein>
    <recommendedName>
        <fullName evidence="2">Activator of Hsp90 ATPase homologue 1/2-like C-terminal domain-containing protein</fullName>
    </recommendedName>
</protein>
<dbReference type="EMBL" id="FXZK01000010">
    <property type="protein sequence ID" value="SMY09556.1"/>
    <property type="molecule type" value="Genomic_DNA"/>
</dbReference>
<accession>A0A238LKS8</accession>
<dbReference type="InterPro" id="IPR013538">
    <property type="entry name" value="ASHA1/2-like_C"/>
</dbReference>
<dbReference type="Pfam" id="PF08327">
    <property type="entry name" value="AHSA1"/>
    <property type="match status" value="1"/>
</dbReference>
<dbReference type="OrthoDB" id="793407at2"/>
<organism evidence="3 4">
    <name type="scientific">Flavimaricola marinus</name>
    <dbReference type="NCBI Taxonomy" id="1819565"/>
    <lineage>
        <taxon>Bacteria</taxon>
        <taxon>Pseudomonadati</taxon>
        <taxon>Pseudomonadota</taxon>
        <taxon>Alphaproteobacteria</taxon>
        <taxon>Rhodobacterales</taxon>
        <taxon>Paracoccaceae</taxon>
        <taxon>Flavimaricola</taxon>
    </lineage>
</organism>
<sequence length="160" mass="17597">MPKDTLAPICKSIVVPLDPAAAFKLFTEGFGTWWPVASHSVSAAKGDLPKYVSLEPRKGGRIVETTAQGRKEVWGRISQWEPGVRLDIDWHVGRDASEATQVSVVFEEEGSGTRIDLTHGGFDRFADASVAMTDEYTHGWGFVLQYYRAAGQLVRGKITT</sequence>
<dbReference type="AlphaFoldDB" id="A0A238LKS8"/>
<dbReference type="Gene3D" id="3.30.530.20">
    <property type="match status" value="1"/>
</dbReference>
<feature type="domain" description="Activator of Hsp90 ATPase homologue 1/2-like C-terminal" evidence="2">
    <location>
        <begin position="48"/>
        <end position="140"/>
    </location>
</feature>
<dbReference type="RefSeq" id="WP_093993738.1">
    <property type="nucleotide sequence ID" value="NZ_FXZK01000010.1"/>
</dbReference>
<keyword evidence="4" id="KW-1185">Reference proteome</keyword>
<dbReference type="Proteomes" id="UP000201613">
    <property type="component" value="Unassembled WGS sequence"/>
</dbReference>
<comment type="similarity">
    <text evidence="1">Belongs to the AHA1 family.</text>
</comment>
<evidence type="ECO:0000313" key="3">
    <source>
        <dbReference type="EMBL" id="SMY09556.1"/>
    </source>
</evidence>
<name>A0A238LKS8_9RHOB</name>
<evidence type="ECO:0000256" key="1">
    <source>
        <dbReference type="ARBA" id="ARBA00006817"/>
    </source>
</evidence>
<dbReference type="SUPFAM" id="SSF55961">
    <property type="entry name" value="Bet v1-like"/>
    <property type="match status" value="1"/>
</dbReference>
<gene>
    <name evidence="3" type="ORF">LOM8899_03723</name>
</gene>
<proteinExistence type="inferred from homology"/>